<dbReference type="eggNOG" id="ENOG502R2SP">
    <property type="taxonomic scope" value="Eukaryota"/>
</dbReference>
<sequence length="316" mass="38243">MELQILSNKKLQKDILQKCLNQKMGRLKNITYYQKNEFEQKINKYKFLTRSSGNFIGQRGMRNAFKPNKEFGQKLYDFLSSQTQDLKVTLQIFFEFVEFFLQDQNSLKQNENYKNYSITELFCLISYFSEDIQNRNQDKEYINRLGFSYRQGLQFFKEMTLLFMKDQNLKFEDRNDAVPKILNNLIFHIQKKISTTKMNLGQRNQELMNNTEKKDMFLELNYLPVNKIKFKLYFRLCRISFNLKTLIQKRIHFFLIRMKLTLLLKIILLFYILILILLIILILKVKTDYLFLIINKKLNLTLMQLKYGFQTIPQLK</sequence>
<dbReference type="Proteomes" id="UP000008983">
    <property type="component" value="Unassembled WGS sequence"/>
</dbReference>
<keyword evidence="1" id="KW-1133">Transmembrane helix</keyword>
<protein>
    <recommendedName>
        <fullName evidence="4">Transmembrane protein</fullName>
    </recommendedName>
</protein>
<accession>G0QZ55</accession>
<evidence type="ECO:0000313" key="2">
    <source>
        <dbReference type="EMBL" id="EGR29506.1"/>
    </source>
</evidence>
<keyword evidence="1" id="KW-0812">Transmembrane</keyword>
<reference evidence="2 3" key="1">
    <citation type="submission" date="2011-07" db="EMBL/GenBank/DDBJ databases">
        <authorList>
            <person name="Coyne R."/>
            <person name="Brami D."/>
            <person name="Johnson J."/>
            <person name="Hostetler J."/>
            <person name="Hannick L."/>
            <person name="Clark T."/>
            <person name="Cassidy-Hanley D."/>
            <person name="Inman J."/>
        </authorList>
    </citation>
    <scope>NUCLEOTIDE SEQUENCE [LARGE SCALE GENOMIC DNA]</scope>
    <source>
        <strain evidence="2 3">G5</strain>
    </source>
</reference>
<dbReference type="GeneID" id="14905609"/>
<dbReference type="InParanoid" id="G0QZ55"/>
<dbReference type="AlphaFoldDB" id="G0QZ55"/>
<keyword evidence="3" id="KW-1185">Reference proteome</keyword>
<proteinExistence type="predicted"/>
<organism evidence="2 3">
    <name type="scientific">Ichthyophthirius multifiliis</name>
    <name type="common">White spot disease agent</name>
    <name type="synonym">Ich</name>
    <dbReference type="NCBI Taxonomy" id="5932"/>
    <lineage>
        <taxon>Eukaryota</taxon>
        <taxon>Sar</taxon>
        <taxon>Alveolata</taxon>
        <taxon>Ciliophora</taxon>
        <taxon>Intramacronucleata</taxon>
        <taxon>Oligohymenophorea</taxon>
        <taxon>Hymenostomatida</taxon>
        <taxon>Ophryoglenina</taxon>
        <taxon>Ichthyophthirius</taxon>
    </lineage>
</organism>
<evidence type="ECO:0008006" key="4">
    <source>
        <dbReference type="Google" id="ProtNLM"/>
    </source>
</evidence>
<dbReference type="OrthoDB" id="10647248at2759"/>
<evidence type="ECO:0000313" key="3">
    <source>
        <dbReference type="Proteomes" id="UP000008983"/>
    </source>
</evidence>
<gene>
    <name evidence="2" type="ORF">IMG5_154520</name>
</gene>
<dbReference type="RefSeq" id="XP_004030742.1">
    <property type="nucleotide sequence ID" value="XM_004030694.1"/>
</dbReference>
<keyword evidence="1" id="KW-0472">Membrane</keyword>
<dbReference type="EMBL" id="GL984138">
    <property type="protein sequence ID" value="EGR29506.1"/>
    <property type="molecule type" value="Genomic_DNA"/>
</dbReference>
<feature type="transmembrane region" description="Helical" evidence="1">
    <location>
        <begin position="262"/>
        <end position="283"/>
    </location>
</feature>
<name>G0QZ55_ICHMU</name>
<evidence type="ECO:0000256" key="1">
    <source>
        <dbReference type="SAM" id="Phobius"/>
    </source>
</evidence>
<dbReference type="OMA" id="MESNCKQ"/>